<keyword evidence="5 6" id="KW-0472">Membrane</keyword>
<dbReference type="PANTHER" id="PTHR22911:SF6">
    <property type="entry name" value="SOLUTE CARRIER FAMILY 35 MEMBER G1"/>
    <property type="match status" value="1"/>
</dbReference>
<dbReference type="SUPFAM" id="SSF103481">
    <property type="entry name" value="Multidrug resistance efflux transporter EmrE"/>
    <property type="match status" value="2"/>
</dbReference>
<evidence type="ECO:0000256" key="6">
    <source>
        <dbReference type="SAM" id="Phobius"/>
    </source>
</evidence>
<keyword evidence="9" id="KW-1185">Reference proteome</keyword>
<comment type="subcellular location">
    <subcellularLocation>
        <location evidence="1">Membrane</location>
        <topology evidence="1">Multi-pass membrane protein</topology>
    </subcellularLocation>
</comment>
<evidence type="ECO:0000259" key="7">
    <source>
        <dbReference type="Pfam" id="PF00892"/>
    </source>
</evidence>
<feature type="transmembrane region" description="Helical" evidence="6">
    <location>
        <begin position="16"/>
        <end position="34"/>
    </location>
</feature>
<sequence>MHAISRFNLLPGRVRAVWWMFAAALLVTLMGAIVKHMGQTMPVSQIAAIRSVFLVAAILPFMLRQSRRVFHPGNVGLLLARSSTLVIVNVVGFWTLTRLPLVYVTAISFSKPLFIALLAVMFLGEAMRLRRTIATLIGFAGVLVMLNPTGVALAQGEMLTALAALGVAFAMAVGVILVKQLAASDHPNTIIFYGNLAVLILLTGPAIVFWVPPTPEQWIALVALGLIGLASQSSFIRAYQAADASFVAPFEYIRLLSAAAVGYVIFGESPDIWTAAGALLIVGSTLYIARREAQLARREAIEKTQATPTQPLAQPPAPFAD</sequence>
<dbReference type="InterPro" id="IPR037185">
    <property type="entry name" value="EmrE-like"/>
</dbReference>
<dbReference type="PANTHER" id="PTHR22911">
    <property type="entry name" value="ACYL-MALONYL CONDENSING ENZYME-RELATED"/>
    <property type="match status" value="1"/>
</dbReference>
<comment type="similarity">
    <text evidence="2">Belongs to the drug/metabolite transporter (DMT) superfamily. 10 TMS drug/metabolite exporter (DME) (TC 2.A.7.3) family.</text>
</comment>
<keyword evidence="3 6" id="KW-0812">Transmembrane</keyword>
<evidence type="ECO:0000313" key="9">
    <source>
        <dbReference type="Proteomes" id="UP000602381"/>
    </source>
</evidence>
<dbReference type="EMBL" id="BMOV01000010">
    <property type="protein sequence ID" value="GGO15778.1"/>
    <property type="molecule type" value="Genomic_DNA"/>
</dbReference>
<dbReference type="Proteomes" id="UP000602381">
    <property type="component" value="Unassembled WGS sequence"/>
</dbReference>
<evidence type="ECO:0000256" key="5">
    <source>
        <dbReference type="ARBA" id="ARBA00023136"/>
    </source>
</evidence>
<name>A0ABQ2LG80_9PROT</name>
<organism evidence="8 9">
    <name type="scientific">Iodidimonas muriae</name>
    <dbReference type="NCBI Taxonomy" id="261467"/>
    <lineage>
        <taxon>Bacteria</taxon>
        <taxon>Pseudomonadati</taxon>
        <taxon>Pseudomonadota</taxon>
        <taxon>Alphaproteobacteria</taxon>
        <taxon>Iodidimonadales</taxon>
        <taxon>Iodidimonadaceae</taxon>
        <taxon>Iodidimonas</taxon>
    </lineage>
</organism>
<feature type="transmembrane region" description="Helical" evidence="6">
    <location>
        <begin position="75"/>
        <end position="95"/>
    </location>
</feature>
<dbReference type="InterPro" id="IPR000620">
    <property type="entry name" value="EamA_dom"/>
</dbReference>
<evidence type="ECO:0000256" key="2">
    <source>
        <dbReference type="ARBA" id="ARBA00009853"/>
    </source>
</evidence>
<feature type="transmembrane region" description="Helical" evidence="6">
    <location>
        <begin position="133"/>
        <end position="153"/>
    </location>
</feature>
<evidence type="ECO:0000256" key="3">
    <source>
        <dbReference type="ARBA" id="ARBA00022692"/>
    </source>
</evidence>
<feature type="transmembrane region" description="Helical" evidence="6">
    <location>
        <begin position="272"/>
        <end position="289"/>
    </location>
</feature>
<comment type="caution">
    <text evidence="8">The sequence shown here is derived from an EMBL/GenBank/DDBJ whole genome shotgun (WGS) entry which is preliminary data.</text>
</comment>
<reference evidence="9" key="1">
    <citation type="journal article" date="2019" name="Int. J. Syst. Evol. Microbiol.">
        <title>The Global Catalogue of Microorganisms (GCM) 10K type strain sequencing project: providing services to taxonomists for standard genome sequencing and annotation.</title>
        <authorList>
            <consortium name="The Broad Institute Genomics Platform"/>
            <consortium name="The Broad Institute Genome Sequencing Center for Infectious Disease"/>
            <person name="Wu L."/>
            <person name="Ma J."/>
        </authorList>
    </citation>
    <scope>NUCLEOTIDE SEQUENCE [LARGE SCALE GENOMIC DNA]</scope>
    <source>
        <strain evidence="9">JCM 17843</strain>
    </source>
</reference>
<protein>
    <submittedName>
        <fullName evidence="8">Permease</fullName>
    </submittedName>
</protein>
<feature type="domain" description="EamA" evidence="7">
    <location>
        <begin position="160"/>
        <end position="288"/>
    </location>
</feature>
<feature type="transmembrane region" description="Helical" evidence="6">
    <location>
        <begin position="46"/>
        <end position="63"/>
    </location>
</feature>
<keyword evidence="4 6" id="KW-1133">Transmembrane helix</keyword>
<feature type="domain" description="EamA" evidence="7">
    <location>
        <begin position="16"/>
        <end position="146"/>
    </location>
</feature>
<evidence type="ECO:0000256" key="4">
    <source>
        <dbReference type="ARBA" id="ARBA00022989"/>
    </source>
</evidence>
<gene>
    <name evidence="8" type="ORF">GCM10007972_24240</name>
</gene>
<feature type="transmembrane region" description="Helical" evidence="6">
    <location>
        <begin position="190"/>
        <end position="212"/>
    </location>
</feature>
<proteinExistence type="inferred from homology"/>
<feature type="transmembrane region" description="Helical" evidence="6">
    <location>
        <begin position="246"/>
        <end position="266"/>
    </location>
</feature>
<dbReference type="Pfam" id="PF00892">
    <property type="entry name" value="EamA"/>
    <property type="match status" value="2"/>
</dbReference>
<feature type="transmembrane region" description="Helical" evidence="6">
    <location>
        <begin position="159"/>
        <end position="178"/>
    </location>
</feature>
<feature type="transmembrane region" description="Helical" evidence="6">
    <location>
        <begin position="218"/>
        <end position="239"/>
    </location>
</feature>
<dbReference type="RefSeq" id="WP_188873999.1">
    <property type="nucleotide sequence ID" value="NZ_BMOV01000010.1"/>
</dbReference>
<evidence type="ECO:0000256" key="1">
    <source>
        <dbReference type="ARBA" id="ARBA00004141"/>
    </source>
</evidence>
<accession>A0ABQ2LG80</accession>
<feature type="transmembrane region" description="Helical" evidence="6">
    <location>
        <begin position="101"/>
        <end position="121"/>
    </location>
</feature>
<evidence type="ECO:0000313" key="8">
    <source>
        <dbReference type="EMBL" id="GGO15778.1"/>
    </source>
</evidence>